<evidence type="ECO:0000313" key="11">
    <source>
        <dbReference type="Proteomes" id="UP000610966"/>
    </source>
</evidence>
<dbReference type="Gene3D" id="3.30.9.10">
    <property type="entry name" value="D-Amino Acid Oxidase, subunit A, domain 2"/>
    <property type="match status" value="1"/>
</dbReference>
<dbReference type="InterPro" id="IPR000447">
    <property type="entry name" value="G3P_DH_FAD-dep"/>
</dbReference>
<keyword evidence="11" id="KW-1185">Reference proteome</keyword>
<sequence>MTDGAKSTSLNARRRTRDLDHLSGAPRVDLLVIGGGVTGTGVALDAASRGMSVALVEKHDLAFGTSRWSSKLVHGGLRYLATGHVSVAYESAVERGILIERTAPHLIRALPNIFPLLPSFGVKGAAMIRAGHLAGDLLRAAAGTSPHTLPRSRRLSRAEVRAYVPTVREAGLRGGLVFWDGQLVDDVRLVVALARTAARHGARVLTRCSAVEATGRGAVLRDELTGATFELDAEMVVNATGVWAGTLTAGVAMRPSRGTHLVLAQQSFGGSTGLTGALTVPVPGETSRFVFALPAAGGRVYVGLTDEEVAGEIPDVPAATEGEIDFLLNTVNAALRVPLTRADVLGTFSGLRPLIDSGDSGAGGSRTADLSRDHLVLTGADGLVTVAGGKLTTYRRMAQDAVDTALAVAGARSGRRQVRAGPVRTRRLPLVGAASRAALAAVQAPPSMVGRYGTEAAGVLAEIEGDPALLEPIAPGIDTTMADLLFAVRHEGALDVDDLLDRRTRIGLSAADRARAVPAAEEALARAAG</sequence>
<dbReference type="AlphaFoldDB" id="A0A8J3R9D9"/>
<comment type="caution">
    <text evidence="10">The sequence shown here is derived from an EMBL/GenBank/DDBJ whole genome shotgun (WGS) entry which is preliminary data.</text>
</comment>
<reference evidence="10" key="1">
    <citation type="submission" date="2021-01" db="EMBL/GenBank/DDBJ databases">
        <title>Whole genome shotgun sequence of Sphaerimonospora thailandensis NBRC 107569.</title>
        <authorList>
            <person name="Komaki H."/>
            <person name="Tamura T."/>
        </authorList>
    </citation>
    <scope>NUCLEOTIDE SEQUENCE</scope>
    <source>
        <strain evidence="10">NBRC 107569</strain>
    </source>
</reference>
<proteinExistence type="inferred from homology"/>
<evidence type="ECO:0000313" key="10">
    <source>
        <dbReference type="EMBL" id="GIH69777.1"/>
    </source>
</evidence>
<dbReference type="PANTHER" id="PTHR11985:SF35">
    <property type="entry name" value="ANAEROBIC GLYCEROL-3-PHOSPHATE DEHYDROGENASE SUBUNIT A"/>
    <property type="match status" value="1"/>
</dbReference>
<comment type="cofactor">
    <cofactor evidence="1 7">
        <name>FAD</name>
        <dbReference type="ChEBI" id="CHEBI:57692"/>
    </cofactor>
</comment>
<dbReference type="GO" id="GO:0006071">
    <property type="term" value="P:glycerol metabolic process"/>
    <property type="evidence" value="ECO:0007669"/>
    <property type="project" value="UniProtKB-KW"/>
</dbReference>
<dbReference type="PROSITE" id="PS00977">
    <property type="entry name" value="FAD_G3PDH_1"/>
    <property type="match status" value="1"/>
</dbReference>
<dbReference type="Pfam" id="PF01266">
    <property type="entry name" value="DAO"/>
    <property type="match status" value="1"/>
</dbReference>
<dbReference type="InterPro" id="IPR038299">
    <property type="entry name" value="DAO_C_sf"/>
</dbReference>
<dbReference type="PRINTS" id="PR01001">
    <property type="entry name" value="FADG3PDH"/>
</dbReference>
<dbReference type="Proteomes" id="UP000610966">
    <property type="component" value="Unassembled WGS sequence"/>
</dbReference>
<dbReference type="RefSeq" id="WP_239089525.1">
    <property type="nucleotide sequence ID" value="NZ_BOOG01000017.1"/>
</dbReference>
<evidence type="ECO:0000259" key="9">
    <source>
        <dbReference type="Pfam" id="PF16901"/>
    </source>
</evidence>
<comment type="similarity">
    <text evidence="2 7">Belongs to the FAD-dependent glycerol-3-phosphate dehydrogenase family.</text>
</comment>
<evidence type="ECO:0000256" key="2">
    <source>
        <dbReference type="ARBA" id="ARBA00007330"/>
    </source>
</evidence>
<dbReference type="Gene3D" id="3.50.50.60">
    <property type="entry name" value="FAD/NAD(P)-binding domain"/>
    <property type="match status" value="1"/>
</dbReference>
<keyword evidence="4" id="KW-0319">Glycerol metabolism</keyword>
<dbReference type="GO" id="GO:0004368">
    <property type="term" value="F:glycerol-3-phosphate dehydrogenase (quinone) activity"/>
    <property type="evidence" value="ECO:0007669"/>
    <property type="project" value="UniProtKB-EC"/>
</dbReference>
<evidence type="ECO:0000256" key="4">
    <source>
        <dbReference type="ARBA" id="ARBA00022798"/>
    </source>
</evidence>
<dbReference type="GO" id="GO:0009331">
    <property type="term" value="C:glycerol-3-phosphate dehydrogenase (FAD) complex"/>
    <property type="evidence" value="ECO:0007669"/>
    <property type="project" value="UniProtKB-UniRule"/>
</dbReference>
<dbReference type="Pfam" id="PF16901">
    <property type="entry name" value="DAO_C"/>
    <property type="match status" value="1"/>
</dbReference>
<dbReference type="InterPro" id="IPR036188">
    <property type="entry name" value="FAD/NAD-bd_sf"/>
</dbReference>
<dbReference type="EC" id="1.1.5.3" evidence="7"/>
<evidence type="ECO:0000256" key="6">
    <source>
        <dbReference type="ARBA" id="ARBA00023002"/>
    </source>
</evidence>
<dbReference type="PROSITE" id="PS00978">
    <property type="entry name" value="FAD_G3PDH_2"/>
    <property type="match status" value="1"/>
</dbReference>
<evidence type="ECO:0000256" key="7">
    <source>
        <dbReference type="RuleBase" id="RU361217"/>
    </source>
</evidence>
<keyword evidence="6 7" id="KW-0560">Oxidoreductase</keyword>
<dbReference type="SUPFAM" id="SSF51905">
    <property type="entry name" value="FAD/NAD(P)-binding domain"/>
    <property type="match status" value="1"/>
</dbReference>
<protein>
    <recommendedName>
        <fullName evidence="7">Glycerol-3-phosphate dehydrogenase</fullName>
        <ecNumber evidence="7">1.1.5.3</ecNumber>
    </recommendedName>
</protein>
<evidence type="ECO:0000256" key="1">
    <source>
        <dbReference type="ARBA" id="ARBA00001974"/>
    </source>
</evidence>
<evidence type="ECO:0000256" key="5">
    <source>
        <dbReference type="ARBA" id="ARBA00022827"/>
    </source>
</evidence>
<dbReference type="GO" id="GO:0046168">
    <property type="term" value="P:glycerol-3-phosphate catabolic process"/>
    <property type="evidence" value="ECO:0007669"/>
    <property type="project" value="TreeGrafter"/>
</dbReference>
<accession>A0A8J3R9D9</accession>
<gene>
    <name evidence="10" type="primary">glpD1</name>
    <name evidence="10" type="ORF">Mth01_20300</name>
</gene>
<dbReference type="PANTHER" id="PTHR11985">
    <property type="entry name" value="GLYCEROL-3-PHOSPHATE DEHYDROGENASE"/>
    <property type="match status" value="1"/>
</dbReference>
<feature type="domain" description="FAD dependent oxidoreductase" evidence="8">
    <location>
        <begin position="29"/>
        <end position="395"/>
    </location>
</feature>
<dbReference type="InterPro" id="IPR006076">
    <property type="entry name" value="FAD-dep_OxRdtase"/>
</dbReference>
<name>A0A8J3R9D9_9ACTN</name>
<keyword evidence="3 7" id="KW-0285">Flavoprotein</keyword>
<organism evidence="10 11">
    <name type="scientific">Sphaerimonospora thailandensis</name>
    <dbReference type="NCBI Taxonomy" id="795644"/>
    <lineage>
        <taxon>Bacteria</taxon>
        <taxon>Bacillati</taxon>
        <taxon>Actinomycetota</taxon>
        <taxon>Actinomycetes</taxon>
        <taxon>Streptosporangiales</taxon>
        <taxon>Streptosporangiaceae</taxon>
        <taxon>Sphaerimonospora</taxon>
    </lineage>
</organism>
<dbReference type="EMBL" id="BOOG01000017">
    <property type="protein sequence ID" value="GIH69777.1"/>
    <property type="molecule type" value="Genomic_DNA"/>
</dbReference>
<comment type="catalytic activity">
    <reaction evidence="7">
        <text>a quinone + sn-glycerol 3-phosphate = dihydroxyacetone phosphate + a quinol</text>
        <dbReference type="Rhea" id="RHEA:18977"/>
        <dbReference type="ChEBI" id="CHEBI:24646"/>
        <dbReference type="ChEBI" id="CHEBI:57597"/>
        <dbReference type="ChEBI" id="CHEBI:57642"/>
        <dbReference type="ChEBI" id="CHEBI:132124"/>
        <dbReference type="EC" id="1.1.5.3"/>
    </reaction>
</comment>
<evidence type="ECO:0000259" key="8">
    <source>
        <dbReference type="Pfam" id="PF01266"/>
    </source>
</evidence>
<keyword evidence="5" id="KW-0274">FAD</keyword>
<dbReference type="InterPro" id="IPR031656">
    <property type="entry name" value="DAO_C"/>
</dbReference>
<feature type="domain" description="Alpha-glycerophosphate oxidase C-terminal" evidence="9">
    <location>
        <begin position="424"/>
        <end position="518"/>
    </location>
</feature>
<evidence type="ECO:0000256" key="3">
    <source>
        <dbReference type="ARBA" id="ARBA00022630"/>
    </source>
</evidence>
<dbReference type="Gene3D" id="1.10.8.870">
    <property type="entry name" value="Alpha-glycerophosphate oxidase, cap domain"/>
    <property type="match status" value="1"/>
</dbReference>